<accession>A0A136WCG2</accession>
<dbReference type="OrthoDB" id="9758243at2"/>
<dbReference type="PATRIC" id="fig|36847.3.peg.2748"/>
<evidence type="ECO:0000313" key="2">
    <source>
        <dbReference type="Proteomes" id="UP000070539"/>
    </source>
</evidence>
<gene>
    <name evidence="1" type="ORF">CLNEO_23590</name>
</gene>
<keyword evidence="2" id="KW-1185">Reference proteome</keyword>
<proteinExistence type="predicted"/>
<name>A0A136WCG2_9FIRM</name>
<comment type="caution">
    <text evidence="1">The sequence shown here is derived from an EMBL/GenBank/DDBJ whole genome shotgun (WGS) entry which is preliminary data.</text>
</comment>
<evidence type="ECO:0000313" key="1">
    <source>
        <dbReference type="EMBL" id="KXL52194.1"/>
    </source>
</evidence>
<reference evidence="1 2" key="1">
    <citation type="submission" date="2016-01" db="EMBL/GenBank/DDBJ databases">
        <title>Genome sequence of Clostridium neopropionicum X4, DSM-3847.</title>
        <authorList>
            <person name="Poehlein A."/>
            <person name="Beck M.H."/>
            <person name="Bengelsdorf F.R."/>
            <person name="Daniel R."/>
            <person name="Duerre P."/>
        </authorList>
    </citation>
    <scope>NUCLEOTIDE SEQUENCE [LARGE SCALE GENOMIC DNA]</scope>
    <source>
        <strain evidence="1 2">DSM-3847</strain>
    </source>
</reference>
<dbReference type="AlphaFoldDB" id="A0A136WCG2"/>
<protein>
    <submittedName>
        <fullName evidence="1">Uncharacterized protein</fullName>
    </submittedName>
</protein>
<dbReference type="Proteomes" id="UP000070539">
    <property type="component" value="Unassembled WGS sequence"/>
</dbReference>
<dbReference type="EMBL" id="LRVM01000009">
    <property type="protein sequence ID" value="KXL52194.1"/>
    <property type="molecule type" value="Genomic_DNA"/>
</dbReference>
<dbReference type="STRING" id="36847.CLNEO_23590"/>
<organism evidence="1 2">
    <name type="scientific">Anaerotignum neopropionicum</name>
    <dbReference type="NCBI Taxonomy" id="36847"/>
    <lineage>
        <taxon>Bacteria</taxon>
        <taxon>Bacillati</taxon>
        <taxon>Bacillota</taxon>
        <taxon>Clostridia</taxon>
        <taxon>Lachnospirales</taxon>
        <taxon>Anaerotignaceae</taxon>
        <taxon>Anaerotignum</taxon>
    </lineage>
</organism>
<sequence>MIHDLDFYKEFKDAQHELIAIDADYAPLNIACVFSPPAEGNKDITQIQEDLEQERLDIEFYGCNFDDYAIRKKIRDHLCH</sequence>